<dbReference type="InterPro" id="IPR008984">
    <property type="entry name" value="SMAD_FHA_dom_sf"/>
</dbReference>
<feature type="region of interest" description="Disordered" evidence="1">
    <location>
        <begin position="496"/>
        <end position="575"/>
    </location>
</feature>
<feature type="compositionally biased region" description="Basic and acidic residues" evidence="1">
    <location>
        <begin position="563"/>
        <end position="572"/>
    </location>
</feature>
<dbReference type="Gene3D" id="2.60.200.20">
    <property type="match status" value="1"/>
</dbReference>
<dbReference type="PROSITE" id="PS50006">
    <property type="entry name" value="FHA_DOMAIN"/>
    <property type="match status" value="1"/>
</dbReference>
<organism evidence="3 4">
    <name type="scientific">Thalassiosira oceanica</name>
    <name type="common">Marine diatom</name>
    <dbReference type="NCBI Taxonomy" id="159749"/>
    <lineage>
        <taxon>Eukaryota</taxon>
        <taxon>Sar</taxon>
        <taxon>Stramenopiles</taxon>
        <taxon>Ochrophyta</taxon>
        <taxon>Bacillariophyta</taxon>
        <taxon>Coscinodiscophyceae</taxon>
        <taxon>Thalassiosirophycidae</taxon>
        <taxon>Thalassiosirales</taxon>
        <taxon>Thalassiosiraceae</taxon>
        <taxon>Thalassiosira</taxon>
    </lineage>
</organism>
<dbReference type="InterPro" id="IPR000253">
    <property type="entry name" value="FHA_dom"/>
</dbReference>
<accession>K0SD71</accession>
<feature type="compositionally biased region" description="Basic and acidic residues" evidence="1">
    <location>
        <begin position="1"/>
        <end position="13"/>
    </location>
</feature>
<dbReference type="Proteomes" id="UP000266841">
    <property type="component" value="Unassembled WGS sequence"/>
</dbReference>
<evidence type="ECO:0000313" key="3">
    <source>
        <dbReference type="EMBL" id="EJK58896.1"/>
    </source>
</evidence>
<feature type="non-terminal residue" evidence="3">
    <location>
        <position position="1"/>
    </location>
</feature>
<gene>
    <name evidence="3" type="ORF">THAOC_20943</name>
</gene>
<feature type="compositionally biased region" description="Basic and acidic residues" evidence="1">
    <location>
        <begin position="760"/>
        <end position="771"/>
    </location>
</feature>
<feature type="compositionally biased region" description="Low complexity" evidence="1">
    <location>
        <begin position="682"/>
        <end position="692"/>
    </location>
</feature>
<dbReference type="SUPFAM" id="SSF49879">
    <property type="entry name" value="SMAD/FHA domain"/>
    <property type="match status" value="1"/>
</dbReference>
<keyword evidence="4" id="KW-1185">Reference proteome</keyword>
<dbReference type="OrthoDB" id="40902at2759"/>
<reference evidence="3 4" key="1">
    <citation type="journal article" date="2012" name="Genome Biol.">
        <title>Genome and low-iron response of an oceanic diatom adapted to chronic iron limitation.</title>
        <authorList>
            <person name="Lommer M."/>
            <person name="Specht M."/>
            <person name="Roy A.S."/>
            <person name="Kraemer L."/>
            <person name="Andreson R."/>
            <person name="Gutowska M.A."/>
            <person name="Wolf J."/>
            <person name="Bergner S.V."/>
            <person name="Schilhabel M.B."/>
            <person name="Klostermeier U.C."/>
            <person name="Beiko R.G."/>
            <person name="Rosenstiel P."/>
            <person name="Hippler M."/>
            <person name="Laroche J."/>
        </authorList>
    </citation>
    <scope>NUCLEOTIDE SEQUENCE [LARGE SCALE GENOMIC DNA]</scope>
    <source>
        <strain evidence="3 4">CCMP1005</strain>
    </source>
</reference>
<evidence type="ECO:0000259" key="2">
    <source>
        <dbReference type="PROSITE" id="PS50006"/>
    </source>
</evidence>
<feature type="compositionally biased region" description="Basic residues" evidence="1">
    <location>
        <begin position="642"/>
        <end position="662"/>
    </location>
</feature>
<dbReference type="AlphaFoldDB" id="K0SD71"/>
<sequence>ARRGKGGGEKDGGSRQQSQLTPPPDAGVSFLGLRGLRPGDRFNEYTIGRSAKADVTAQKLVDGGDANNGRSGRQKRHDFIHAMVSNRHCRVYCLLGPSPSGRGSGRAGGEMEVFAEDTSGNGTLVNGTTLLRRNERRRLHTGDVICLLNPRLLERKLRSPADRKAYVGQYSYVFVNLYEQEARHGWDDPTAACGSGIGGGASLGGAAERDLQVRPAVFRTVGGVRRRRRERGEQIPGGGWTHAHTHTTINFIWEKLSDSFLGLQLVRLCYALFFCVDGEPAEPRRANIVQTPPQLPSPYGSSGFGSAAQFLNVDSPRRVMSVLIIPHLRHSCRIGLKHDESQEAGAHTRTRTQTINFIWEKLSDSFLGLQLVRLCYALFFCVDGEPAEPRRANIVQTPPQLPSPYGSSGFGSAAQFLDVDSSSLCLSPLSSSFETVDCRMGSKHDDLRLRMSSSSEFNSERCSGTVSSCSFDWRPPFRDDDPPLGATLENLPAWSTRDDISFPDQSPRDAAVSSCRTTFGPTKSARDAPPADSAARPSDSLCRWKTASTRPVSPGDSGPGGLDEERMTHHVDSTASRQSFIVLPPADCAARPPDSLCRLWCVPRTPGAGRPVPPGGEGRPPRTAPQGPAGAPPEVIDDVNKAARRGQPRRAPRERHRRYRRRRVTRLEVTSIHPFAGDANRLSSSSSFGLALPPSPSSPPQRGDEGRRVLVLRARPPGHSYSSPGLARSPRPGTTGRPPRGEVGALPGGVLVLPPGPVRRRQDERRGHDVVLPRPAPPPPSDAAPRTTVPPSPPAGAVGGHGEEPVGGGGRGQTRPGRDLLVTLEAERARRASGAVRRRQDVGRRTGRRGPGGHEGRD</sequence>
<feature type="region of interest" description="Disordered" evidence="1">
    <location>
        <begin position="1"/>
        <end position="30"/>
    </location>
</feature>
<feature type="compositionally biased region" description="Pro residues" evidence="1">
    <location>
        <begin position="774"/>
        <end position="794"/>
    </location>
</feature>
<feature type="region of interest" description="Disordered" evidence="1">
    <location>
        <begin position="604"/>
        <end position="662"/>
    </location>
</feature>
<feature type="compositionally biased region" description="Low complexity" evidence="1">
    <location>
        <begin position="527"/>
        <end position="540"/>
    </location>
</feature>
<proteinExistence type="predicted"/>
<evidence type="ECO:0000313" key="4">
    <source>
        <dbReference type="Proteomes" id="UP000266841"/>
    </source>
</evidence>
<feature type="domain" description="FHA" evidence="2">
    <location>
        <begin position="45"/>
        <end position="130"/>
    </location>
</feature>
<dbReference type="SMART" id="SM00240">
    <property type="entry name" value="FHA"/>
    <property type="match status" value="1"/>
</dbReference>
<feature type="region of interest" description="Disordered" evidence="1">
    <location>
        <begin position="677"/>
        <end position="858"/>
    </location>
</feature>
<feature type="compositionally biased region" description="Gly residues" evidence="1">
    <location>
        <begin position="797"/>
        <end position="812"/>
    </location>
</feature>
<dbReference type="EMBL" id="AGNL01024023">
    <property type="protein sequence ID" value="EJK58896.1"/>
    <property type="molecule type" value="Genomic_DNA"/>
</dbReference>
<evidence type="ECO:0000256" key="1">
    <source>
        <dbReference type="SAM" id="MobiDB-lite"/>
    </source>
</evidence>
<dbReference type="Pfam" id="PF00498">
    <property type="entry name" value="FHA"/>
    <property type="match status" value="1"/>
</dbReference>
<comment type="caution">
    <text evidence="3">The sequence shown here is derived from an EMBL/GenBank/DDBJ whole genome shotgun (WGS) entry which is preliminary data.</text>
</comment>
<name>K0SD71_THAOC</name>
<protein>
    <recommendedName>
        <fullName evidence="2">FHA domain-containing protein</fullName>
    </recommendedName>
</protein>